<dbReference type="Proteomes" id="UP001447188">
    <property type="component" value="Unassembled WGS sequence"/>
</dbReference>
<evidence type="ECO:0000259" key="2">
    <source>
        <dbReference type="PROSITE" id="PS50127"/>
    </source>
</evidence>
<dbReference type="CDD" id="cd23808">
    <property type="entry name" value="UBCc_UBE2W"/>
    <property type="match status" value="1"/>
</dbReference>
<dbReference type="InterPro" id="IPR016135">
    <property type="entry name" value="UBQ-conjugating_enzyme/RWD"/>
</dbReference>
<sequence length="184" mass="21090">MFHTKRLQRELSKIHQGLPPGISLVSAENFAQWQMDIQVLDDNPIYHGKNFRLNFKFNSNYPIEAPEVIFVRAANRGTSSHYCPYQSYEIFFRPQLYFCVQVYNSELEIPMHPHIYSNGIICLDLLSSGNGWSPVQSVESVCMSIQSMLTGNTKNERPQGDTLFGLLSSSSPRNMRFVYDDPTV</sequence>
<name>A0ABR3GUP9_9PEZI</name>
<proteinExistence type="predicted"/>
<evidence type="ECO:0000313" key="3">
    <source>
        <dbReference type="EMBL" id="KAL0639644.1"/>
    </source>
</evidence>
<gene>
    <name evidence="3" type="ORF">Q9L58_001209</name>
</gene>
<reference evidence="3 4" key="1">
    <citation type="submission" date="2024-02" db="EMBL/GenBank/DDBJ databases">
        <title>Discinaceae phylogenomics.</title>
        <authorList>
            <person name="Dirks A.C."/>
            <person name="James T.Y."/>
        </authorList>
    </citation>
    <scope>NUCLEOTIDE SEQUENCE [LARGE SCALE GENOMIC DNA]</scope>
    <source>
        <strain evidence="3 4">ACD0624</strain>
    </source>
</reference>
<feature type="domain" description="UBC core" evidence="2">
    <location>
        <begin position="2"/>
        <end position="184"/>
    </location>
</feature>
<dbReference type="PANTHER" id="PTHR24067">
    <property type="entry name" value="UBIQUITIN-CONJUGATING ENZYME E2"/>
    <property type="match status" value="1"/>
</dbReference>
<comment type="caution">
    <text evidence="3">The sequence shown here is derived from an EMBL/GenBank/DDBJ whole genome shotgun (WGS) entry which is preliminary data.</text>
</comment>
<evidence type="ECO:0000256" key="1">
    <source>
        <dbReference type="ARBA" id="ARBA00022786"/>
    </source>
</evidence>
<organism evidence="3 4">
    <name type="scientific">Discina gigas</name>
    <dbReference type="NCBI Taxonomy" id="1032678"/>
    <lineage>
        <taxon>Eukaryota</taxon>
        <taxon>Fungi</taxon>
        <taxon>Dikarya</taxon>
        <taxon>Ascomycota</taxon>
        <taxon>Pezizomycotina</taxon>
        <taxon>Pezizomycetes</taxon>
        <taxon>Pezizales</taxon>
        <taxon>Discinaceae</taxon>
        <taxon>Discina</taxon>
    </lineage>
</organism>
<dbReference type="InterPro" id="IPR000608">
    <property type="entry name" value="UBC"/>
</dbReference>
<accession>A0ABR3GUP9</accession>
<keyword evidence="4" id="KW-1185">Reference proteome</keyword>
<dbReference type="Gene3D" id="3.10.110.10">
    <property type="entry name" value="Ubiquitin Conjugating Enzyme"/>
    <property type="match status" value="1"/>
</dbReference>
<keyword evidence="1" id="KW-0833">Ubl conjugation pathway</keyword>
<dbReference type="InterPro" id="IPR050113">
    <property type="entry name" value="Ub_conjugating_enzyme"/>
</dbReference>
<protein>
    <recommendedName>
        <fullName evidence="2">UBC core domain-containing protein</fullName>
    </recommendedName>
</protein>
<evidence type="ECO:0000313" key="4">
    <source>
        <dbReference type="Proteomes" id="UP001447188"/>
    </source>
</evidence>
<dbReference type="SUPFAM" id="SSF54495">
    <property type="entry name" value="UBC-like"/>
    <property type="match status" value="1"/>
</dbReference>
<dbReference type="Pfam" id="PF00179">
    <property type="entry name" value="UQ_con"/>
    <property type="match status" value="1"/>
</dbReference>
<dbReference type="EMBL" id="JBBBZM010000009">
    <property type="protein sequence ID" value="KAL0639644.1"/>
    <property type="molecule type" value="Genomic_DNA"/>
</dbReference>
<dbReference type="PROSITE" id="PS50127">
    <property type="entry name" value="UBC_2"/>
    <property type="match status" value="1"/>
</dbReference>
<dbReference type="SMART" id="SM00212">
    <property type="entry name" value="UBCc"/>
    <property type="match status" value="1"/>
</dbReference>